<feature type="region of interest" description="Disordered" evidence="5">
    <location>
        <begin position="84"/>
        <end position="123"/>
    </location>
</feature>
<keyword evidence="8" id="KW-1185">Reference proteome</keyword>
<dbReference type="Pfam" id="PF01753">
    <property type="entry name" value="zf-MYND"/>
    <property type="match status" value="1"/>
</dbReference>
<evidence type="ECO:0000256" key="5">
    <source>
        <dbReference type="SAM" id="MobiDB-lite"/>
    </source>
</evidence>
<sequence length="532" mass="54887">MCEGSSTAYSSGGGNVGRWRPRKELGLLLTTLKLLRWQVSLPPDSNQSRADSLFSRLGLGRCVTQLGLSEQGLPKWLRDMTTQPPPPLQGWGGGSGGGDARNGCRESEIGGSGSGVDGGVGDDDTAGAAGLAAVSGDGAGPSEYGVAGEDAAVIAQAVAACGTAVLPYMLQLVEDAIAFLCEKSGGDSSTSSRSSSGGTTGGGGGSNTREVEDARRVELSAAVAAAAAVSVCLAVRHLPPLQLLAAAPQRLLVALGRLRVLVQQRLGEGRCGPVQENASADITEAEVCIASVMMQLSADERLLEGCVPGWLRPVPLPAEEHGLQYVFNMMSLSELYDNQCGGSGAPPQGPIMTVGLQGGDCSGGLASVISCLGAWERVQPERRRSEVAAMAWVVAQREGLMEGSVWRHLWKVKAAEAAGWVQPPEGGDGALDAAGTASTGPTGAVVGAAAAAIAAAAAADEDGIGMWPPRLLRLCGNPLCGNFSGCSEAELKMPWCGRCCAVRYCSADCQRQHWPQHKPECGRWAGRWQRDA</sequence>
<keyword evidence="2 4" id="KW-0863">Zinc-finger</keyword>
<dbReference type="SUPFAM" id="SSF144232">
    <property type="entry name" value="HIT/MYND zinc finger-like"/>
    <property type="match status" value="1"/>
</dbReference>
<evidence type="ECO:0000256" key="1">
    <source>
        <dbReference type="ARBA" id="ARBA00022723"/>
    </source>
</evidence>
<protein>
    <submittedName>
        <fullName evidence="7">SUMO-activating enzyme subunit 1A</fullName>
    </submittedName>
</protein>
<dbReference type="GO" id="GO:0008270">
    <property type="term" value="F:zinc ion binding"/>
    <property type="evidence" value="ECO:0007669"/>
    <property type="project" value="UniProtKB-KW"/>
</dbReference>
<dbReference type="Proteomes" id="UP001165080">
    <property type="component" value="Unassembled WGS sequence"/>
</dbReference>
<dbReference type="EMBL" id="BRXU01000035">
    <property type="protein sequence ID" value="GLC60539.1"/>
    <property type="molecule type" value="Genomic_DNA"/>
</dbReference>
<keyword evidence="3" id="KW-0862">Zinc</keyword>
<accession>A0A9W6F8R6</accession>
<dbReference type="AlphaFoldDB" id="A0A9W6F8R6"/>
<name>A0A9W6F8R6_9CHLO</name>
<keyword evidence="1" id="KW-0479">Metal-binding</keyword>
<evidence type="ECO:0000256" key="3">
    <source>
        <dbReference type="ARBA" id="ARBA00022833"/>
    </source>
</evidence>
<feature type="region of interest" description="Disordered" evidence="5">
    <location>
        <begin position="186"/>
        <end position="211"/>
    </location>
</feature>
<dbReference type="PROSITE" id="PS50865">
    <property type="entry name" value="ZF_MYND_2"/>
    <property type="match status" value="1"/>
</dbReference>
<feature type="compositionally biased region" description="Low complexity" evidence="5">
    <location>
        <begin position="186"/>
        <end position="197"/>
    </location>
</feature>
<feature type="compositionally biased region" description="Gly residues" evidence="5">
    <location>
        <begin position="110"/>
        <end position="119"/>
    </location>
</feature>
<feature type="domain" description="MYND-type" evidence="6">
    <location>
        <begin position="483"/>
        <end position="521"/>
    </location>
</feature>
<feature type="compositionally biased region" description="Gly residues" evidence="5">
    <location>
        <begin position="90"/>
        <end position="100"/>
    </location>
</feature>
<evidence type="ECO:0000313" key="8">
    <source>
        <dbReference type="Proteomes" id="UP001165080"/>
    </source>
</evidence>
<dbReference type="Gene3D" id="6.10.140.2220">
    <property type="match status" value="1"/>
</dbReference>
<reference evidence="7 8" key="1">
    <citation type="journal article" date="2023" name="Commun. Biol.">
        <title>Reorganization of the ancestral sex-determining regions during the evolution of trioecy in Pleodorina starrii.</title>
        <authorList>
            <person name="Takahashi K."/>
            <person name="Suzuki S."/>
            <person name="Kawai-Toyooka H."/>
            <person name="Yamamoto K."/>
            <person name="Hamaji T."/>
            <person name="Ootsuki R."/>
            <person name="Yamaguchi H."/>
            <person name="Kawachi M."/>
            <person name="Higashiyama T."/>
            <person name="Nozaki H."/>
        </authorList>
    </citation>
    <scope>NUCLEOTIDE SEQUENCE [LARGE SCALE GENOMIC DNA]</scope>
    <source>
        <strain evidence="7 8">NIES-4479</strain>
    </source>
</reference>
<evidence type="ECO:0000256" key="4">
    <source>
        <dbReference type="PROSITE-ProRule" id="PRU00134"/>
    </source>
</evidence>
<dbReference type="OrthoDB" id="534422at2759"/>
<evidence type="ECO:0000313" key="7">
    <source>
        <dbReference type="EMBL" id="GLC60539.1"/>
    </source>
</evidence>
<evidence type="ECO:0000259" key="6">
    <source>
        <dbReference type="PROSITE" id="PS50865"/>
    </source>
</evidence>
<organism evidence="7 8">
    <name type="scientific">Pleodorina starrii</name>
    <dbReference type="NCBI Taxonomy" id="330485"/>
    <lineage>
        <taxon>Eukaryota</taxon>
        <taxon>Viridiplantae</taxon>
        <taxon>Chlorophyta</taxon>
        <taxon>core chlorophytes</taxon>
        <taxon>Chlorophyceae</taxon>
        <taxon>CS clade</taxon>
        <taxon>Chlamydomonadales</taxon>
        <taxon>Volvocaceae</taxon>
        <taxon>Pleodorina</taxon>
    </lineage>
</organism>
<evidence type="ECO:0000256" key="2">
    <source>
        <dbReference type="ARBA" id="ARBA00022771"/>
    </source>
</evidence>
<proteinExistence type="predicted"/>
<comment type="caution">
    <text evidence="7">The sequence shown here is derived from an EMBL/GenBank/DDBJ whole genome shotgun (WGS) entry which is preliminary data.</text>
</comment>
<dbReference type="InterPro" id="IPR002893">
    <property type="entry name" value="Znf_MYND"/>
</dbReference>
<gene>
    <name evidence="7" type="primary">PLEST009818</name>
    <name evidence="7" type="ORF">PLESTB_001624700</name>
</gene>